<organism evidence="5 6">
    <name type="scientific">Arthroderma otae (strain ATCC MYA-4605 / CBS 113480)</name>
    <name type="common">Microsporum canis</name>
    <dbReference type="NCBI Taxonomy" id="554155"/>
    <lineage>
        <taxon>Eukaryota</taxon>
        <taxon>Fungi</taxon>
        <taxon>Dikarya</taxon>
        <taxon>Ascomycota</taxon>
        <taxon>Pezizomycotina</taxon>
        <taxon>Eurotiomycetes</taxon>
        <taxon>Eurotiomycetidae</taxon>
        <taxon>Onygenales</taxon>
        <taxon>Arthrodermataceae</taxon>
        <taxon>Microsporum</taxon>
    </lineage>
</organism>
<dbReference type="VEuPathDB" id="FungiDB:MCYG_01893"/>
<dbReference type="SMART" id="SM00053">
    <property type="entry name" value="DYNc"/>
    <property type="match status" value="1"/>
</dbReference>
<dbReference type="GO" id="GO:0048312">
    <property type="term" value="P:intracellular distribution of mitochondria"/>
    <property type="evidence" value="ECO:0007669"/>
    <property type="project" value="TreeGrafter"/>
</dbReference>
<name>C5FI94_ARTOC</name>
<dbReference type="GO" id="GO:0005874">
    <property type="term" value="C:microtubule"/>
    <property type="evidence" value="ECO:0007669"/>
    <property type="project" value="TreeGrafter"/>
</dbReference>
<dbReference type="GO" id="GO:0005525">
    <property type="term" value="F:GTP binding"/>
    <property type="evidence" value="ECO:0007669"/>
    <property type="project" value="InterPro"/>
</dbReference>
<protein>
    <submittedName>
        <fullName evidence="5">Dynamin family protein</fullName>
    </submittedName>
</protein>
<accession>C5FI94</accession>
<dbReference type="InterPro" id="IPR030381">
    <property type="entry name" value="G_DYNAMIN_dom"/>
</dbReference>
<dbReference type="CDD" id="cd08771">
    <property type="entry name" value="DLP_1"/>
    <property type="match status" value="1"/>
</dbReference>
<dbReference type="Pfam" id="PF00350">
    <property type="entry name" value="Dynamin_N"/>
    <property type="match status" value="1"/>
</dbReference>
<dbReference type="GeneID" id="9229010"/>
<dbReference type="Proteomes" id="UP000002035">
    <property type="component" value="Unassembled WGS sequence"/>
</dbReference>
<keyword evidence="2" id="KW-0342">GTP-binding</keyword>
<proteinExistence type="predicted"/>
<dbReference type="OrthoDB" id="415706at2759"/>
<dbReference type="PROSITE" id="PS51718">
    <property type="entry name" value="G_DYNAMIN_2"/>
    <property type="match status" value="1"/>
</dbReference>
<evidence type="ECO:0000313" key="5">
    <source>
        <dbReference type="EMBL" id="EEQ29074.1"/>
    </source>
</evidence>
<gene>
    <name evidence="5" type="ORF">MCYG_01893</name>
</gene>
<keyword evidence="1" id="KW-0547">Nucleotide-binding</keyword>
<dbReference type="Pfam" id="PF01031">
    <property type="entry name" value="Dynamin_M"/>
    <property type="match status" value="1"/>
</dbReference>
<dbReference type="Gene3D" id="3.40.50.300">
    <property type="entry name" value="P-loop containing nucleotide triphosphate hydrolases"/>
    <property type="match status" value="1"/>
</dbReference>
<dbReference type="HOGENOM" id="CLU_008964_7_2_1"/>
<dbReference type="GO" id="GO:0016020">
    <property type="term" value="C:membrane"/>
    <property type="evidence" value="ECO:0007669"/>
    <property type="project" value="TreeGrafter"/>
</dbReference>
<dbReference type="OMA" id="ERYGHEY"/>
<dbReference type="PANTHER" id="PTHR11566">
    <property type="entry name" value="DYNAMIN"/>
    <property type="match status" value="1"/>
</dbReference>
<dbReference type="PRINTS" id="PR00195">
    <property type="entry name" value="DYNAMIN"/>
</dbReference>
<evidence type="ECO:0000256" key="1">
    <source>
        <dbReference type="ARBA" id="ARBA00022741"/>
    </source>
</evidence>
<dbReference type="RefSeq" id="XP_002848959.1">
    <property type="nucleotide sequence ID" value="XM_002848913.1"/>
</dbReference>
<keyword evidence="6" id="KW-1185">Reference proteome</keyword>
<dbReference type="GO" id="GO:0003924">
    <property type="term" value="F:GTPase activity"/>
    <property type="evidence" value="ECO:0007669"/>
    <property type="project" value="InterPro"/>
</dbReference>
<reference evidence="6" key="1">
    <citation type="journal article" date="2012" name="MBio">
        <title>Comparative genome analysis of Trichophyton rubrum and related dermatophytes reveals candidate genes involved in infection.</title>
        <authorList>
            <person name="Martinez D.A."/>
            <person name="Oliver B.G."/>
            <person name="Graeser Y."/>
            <person name="Goldberg J.M."/>
            <person name="Li W."/>
            <person name="Martinez-Rossi N.M."/>
            <person name="Monod M."/>
            <person name="Shelest E."/>
            <person name="Barton R.C."/>
            <person name="Birch E."/>
            <person name="Brakhage A.A."/>
            <person name="Chen Z."/>
            <person name="Gurr S.J."/>
            <person name="Heiman D."/>
            <person name="Heitman J."/>
            <person name="Kosti I."/>
            <person name="Rossi A."/>
            <person name="Saif S."/>
            <person name="Samalova M."/>
            <person name="Saunders C.W."/>
            <person name="Shea T."/>
            <person name="Summerbell R.C."/>
            <person name="Xu J."/>
            <person name="Young S."/>
            <person name="Zeng Q."/>
            <person name="Birren B.W."/>
            <person name="Cuomo C.A."/>
            <person name="White T.C."/>
        </authorList>
    </citation>
    <scope>NUCLEOTIDE SEQUENCE [LARGE SCALE GENOMIC DNA]</scope>
    <source>
        <strain evidence="6">ATCC MYA-4605 / CBS 113480</strain>
    </source>
</reference>
<dbReference type="FunFam" id="3.40.50.300:FF:001425">
    <property type="entry name" value="Dynamin GTPase, putative"/>
    <property type="match status" value="1"/>
</dbReference>
<dbReference type="GO" id="GO:0008017">
    <property type="term" value="F:microtubule binding"/>
    <property type="evidence" value="ECO:0007669"/>
    <property type="project" value="TreeGrafter"/>
</dbReference>
<sequence length="695" mass="78248">MTVENTDYKKLGDPALLSKIDALFACGVGEYVDLPQIVVVGDQSSGKSSVLEGLTKLPFPRDSGLCTRFATLITFRRAQTKNISISIKPNANASREHAVKVRAWKADLEVLGPESFGKIMKEVHEVMGLSGQEGDGERQTFSDDVLQLEISGPDEDHLSVIDVPGIFKNTTDGVTTKKDIEMVRDMVQSYMNNPRSIMLTVVPANVDIATQEIVEMARELDPDGERTLGVLTKPDLVDRGAERAIIDMINGKRSGNRVQWSVVRNPGQQDLLDQNTDRLSERRFFRDVSPWNTLEKDRVGIDALRIRLQEVITARTRHEFPKVKAEISKRLQASRYLLQALGTERDTPEKQRAFLVSLATQYERVTSHAMSANYGADDLFDKHKGLRIATIVAQRNDIFARNMRLVGHEREDDSNLDVFGDTVKRTVKIRTTVDRDDLEGILQPQEHLFQPDSNITYWLETVYQASRGFELGTFASTLLPAIMKEQSKKWEPVALGYISDIIIMAHSYVLCLLEAICIDERMKSGLVSVLMDGLLDRYGKARDQVVFLLSIERSGPSATLNDSFGDNLHKRRQGRLQNVVERKAVSDTSESEEGDMEAVRTNNSGHVVKELHDILISYYEVARKRFVDNVLLQAAHHLLVTGPDTPLRLLSPSYILNLSEDQLENIAGEDPNTVRKRSNLRKEIEELEKGRRILL</sequence>
<dbReference type="InterPro" id="IPR027417">
    <property type="entry name" value="P-loop_NTPase"/>
</dbReference>
<dbReference type="InterPro" id="IPR045063">
    <property type="entry name" value="Dynamin_N"/>
</dbReference>
<dbReference type="InterPro" id="IPR000375">
    <property type="entry name" value="Dynamin_stalk"/>
</dbReference>
<dbReference type="STRING" id="554155.C5FI94"/>
<dbReference type="GO" id="GO:0016559">
    <property type="term" value="P:peroxisome fission"/>
    <property type="evidence" value="ECO:0007669"/>
    <property type="project" value="TreeGrafter"/>
</dbReference>
<dbReference type="SUPFAM" id="SSF52540">
    <property type="entry name" value="P-loop containing nucleoside triphosphate hydrolases"/>
    <property type="match status" value="1"/>
</dbReference>
<dbReference type="InterPro" id="IPR020850">
    <property type="entry name" value="GED_dom"/>
</dbReference>
<dbReference type="GO" id="GO:0000266">
    <property type="term" value="P:mitochondrial fission"/>
    <property type="evidence" value="ECO:0007669"/>
    <property type="project" value="TreeGrafter"/>
</dbReference>
<evidence type="ECO:0000313" key="6">
    <source>
        <dbReference type="Proteomes" id="UP000002035"/>
    </source>
</evidence>
<dbReference type="InterPro" id="IPR001401">
    <property type="entry name" value="Dynamin_GTPase"/>
</dbReference>
<dbReference type="PANTHER" id="PTHR11566:SF215">
    <property type="entry name" value="DYNAMIN GTPASE"/>
    <property type="match status" value="1"/>
</dbReference>
<evidence type="ECO:0000259" key="4">
    <source>
        <dbReference type="PROSITE" id="PS51718"/>
    </source>
</evidence>
<feature type="domain" description="GED" evidence="3">
    <location>
        <begin position="608"/>
        <end position="695"/>
    </location>
</feature>
<dbReference type="EMBL" id="DS995702">
    <property type="protein sequence ID" value="EEQ29074.1"/>
    <property type="molecule type" value="Genomic_DNA"/>
</dbReference>
<dbReference type="GO" id="GO:0006897">
    <property type="term" value="P:endocytosis"/>
    <property type="evidence" value="ECO:0007669"/>
    <property type="project" value="TreeGrafter"/>
</dbReference>
<evidence type="ECO:0000259" key="3">
    <source>
        <dbReference type="PROSITE" id="PS51388"/>
    </source>
</evidence>
<dbReference type="GO" id="GO:0005739">
    <property type="term" value="C:mitochondrion"/>
    <property type="evidence" value="ECO:0007669"/>
    <property type="project" value="TreeGrafter"/>
</dbReference>
<feature type="domain" description="Dynamin-type G" evidence="4">
    <location>
        <begin position="31"/>
        <end position="321"/>
    </location>
</feature>
<dbReference type="AlphaFoldDB" id="C5FI94"/>
<evidence type="ECO:0000256" key="2">
    <source>
        <dbReference type="ARBA" id="ARBA00023134"/>
    </source>
</evidence>
<dbReference type="eggNOG" id="KOG0446">
    <property type="taxonomic scope" value="Eukaryota"/>
</dbReference>
<dbReference type="InterPro" id="IPR022812">
    <property type="entry name" value="Dynamin"/>
</dbReference>
<dbReference type="PROSITE" id="PS51388">
    <property type="entry name" value="GED"/>
    <property type="match status" value="1"/>
</dbReference>